<gene>
    <name evidence="2" type="ORF">JIV24_19675</name>
</gene>
<evidence type="ECO:0000256" key="1">
    <source>
        <dbReference type="SAM" id="SignalP"/>
    </source>
</evidence>
<protein>
    <submittedName>
        <fullName evidence="2">Membrane dipeptidase</fullName>
    </submittedName>
</protein>
<dbReference type="PROSITE" id="PS51365">
    <property type="entry name" value="RENAL_DIPEPTIDASE_2"/>
    <property type="match status" value="1"/>
</dbReference>
<feature type="signal peptide" evidence="1">
    <location>
        <begin position="1"/>
        <end position="21"/>
    </location>
</feature>
<reference evidence="2 3" key="1">
    <citation type="submission" date="2021-01" db="EMBL/GenBank/DDBJ databases">
        <title>Carboxyliciviraga sp.nov., isolated from coastal sediments.</title>
        <authorList>
            <person name="Lu D."/>
            <person name="Zhang T."/>
        </authorList>
    </citation>
    <scope>NUCLEOTIDE SEQUENCE [LARGE SCALE GENOMIC DNA]</scope>
    <source>
        <strain evidence="2 3">N1Y132</strain>
    </source>
</reference>
<organism evidence="2 3">
    <name type="scientific">Carboxylicivirga marina</name>
    <dbReference type="NCBI Taxonomy" id="2800988"/>
    <lineage>
        <taxon>Bacteria</taxon>
        <taxon>Pseudomonadati</taxon>
        <taxon>Bacteroidota</taxon>
        <taxon>Bacteroidia</taxon>
        <taxon>Marinilabiliales</taxon>
        <taxon>Marinilabiliaceae</taxon>
        <taxon>Carboxylicivirga</taxon>
    </lineage>
</organism>
<evidence type="ECO:0000313" key="2">
    <source>
        <dbReference type="EMBL" id="MBK3519574.1"/>
    </source>
</evidence>
<dbReference type="Pfam" id="PF01244">
    <property type="entry name" value="Peptidase_M19"/>
    <property type="match status" value="1"/>
</dbReference>
<keyword evidence="1" id="KW-0732">Signal</keyword>
<accession>A0ABS1HQY1</accession>
<dbReference type="PANTHER" id="PTHR10443">
    <property type="entry name" value="MICROSOMAL DIPEPTIDASE"/>
    <property type="match status" value="1"/>
</dbReference>
<keyword evidence="3" id="KW-1185">Reference proteome</keyword>
<name>A0ABS1HQY1_9BACT</name>
<dbReference type="InterPro" id="IPR008257">
    <property type="entry name" value="Pept_M19"/>
</dbReference>
<dbReference type="InterPro" id="IPR032466">
    <property type="entry name" value="Metal_Hydrolase"/>
</dbReference>
<dbReference type="EMBL" id="JAENRR010000077">
    <property type="protein sequence ID" value="MBK3519574.1"/>
    <property type="molecule type" value="Genomic_DNA"/>
</dbReference>
<dbReference type="Proteomes" id="UP000605676">
    <property type="component" value="Unassembled WGS sequence"/>
</dbReference>
<feature type="chain" id="PRO_5046070290" evidence="1">
    <location>
        <begin position="22"/>
        <end position="415"/>
    </location>
</feature>
<dbReference type="RefSeq" id="WP_200466793.1">
    <property type="nucleotide sequence ID" value="NZ_JAENRR010000077.1"/>
</dbReference>
<dbReference type="SUPFAM" id="SSF51556">
    <property type="entry name" value="Metallo-dependent hydrolases"/>
    <property type="match status" value="1"/>
</dbReference>
<proteinExistence type="predicted"/>
<dbReference type="PANTHER" id="PTHR10443:SF12">
    <property type="entry name" value="DIPEPTIDASE"/>
    <property type="match status" value="1"/>
</dbReference>
<comment type="caution">
    <text evidence="2">The sequence shown here is derived from an EMBL/GenBank/DDBJ whole genome shotgun (WGS) entry which is preliminary data.</text>
</comment>
<sequence length="415" mass="46315">MKKQALITCIALLFFGLCLQASEESKTWAASNKAKKFVEETIVIGFFASPYGAGWTEDKHLHDYLNRSRAAGITGHSMTLAAASHTWENFIVEHQRWRETMAQDPDKYIFVRSIRDIEAAHIRGNTTAVVWNSQTSTIINGDLKKVATLKEMGIGSMLLSYNDLFRAGSGSLAEFNGNTTGVTSWGLAIVNEMVKHGIIVDLSHMGPITTNGIMDHMDKNYPGVPYVFTHSLPIGLYKNEPAATPKGCYRNISDEEAIRAAKSGGYVSPTFTEWMMDGIWPDDITPQQCADMIDYYVKLVGVDHVGIASDDMFTTQPTMGFVAKNSAMYADDGYMVNAFNKGATGCGELAKILPAITDELWKRGYSDEDIKKIYGGNKMRVYRQVWEGIAPENDPVSKKERERFVNKYRNKFIEK</sequence>
<evidence type="ECO:0000313" key="3">
    <source>
        <dbReference type="Proteomes" id="UP000605676"/>
    </source>
</evidence>
<dbReference type="Gene3D" id="3.20.20.140">
    <property type="entry name" value="Metal-dependent hydrolases"/>
    <property type="match status" value="1"/>
</dbReference>